<feature type="signal peptide" evidence="1">
    <location>
        <begin position="1"/>
        <end position="22"/>
    </location>
</feature>
<evidence type="ECO:0000313" key="3">
    <source>
        <dbReference type="EMBL" id="OGG48992.1"/>
    </source>
</evidence>
<evidence type="ECO:0000256" key="1">
    <source>
        <dbReference type="SAM" id="SignalP"/>
    </source>
</evidence>
<dbReference type="InterPro" id="IPR008965">
    <property type="entry name" value="CBM2/CBM3_carb-bd_dom_sf"/>
</dbReference>
<dbReference type="Proteomes" id="UP000178606">
    <property type="component" value="Unassembled WGS sequence"/>
</dbReference>
<accession>A0A1F6CJE0</accession>
<reference evidence="3 4" key="1">
    <citation type="journal article" date="2016" name="Nat. Commun.">
        <title>Thousands of microbial genomes shed light on interconnected biogeochemical processes in an aquifer system.</title>
        <authorList>
            <person name="Anantharaman K."/>
            <person name="Brown C.T."/>
            <person name="Hug L.A."/>
            <person name="Sharon I."/>
            <person name="Castelle C.J."/>
            <person name="Probst A.J."/>
            <person name="Thomas B.C."/>
            <person name="Singh A."/>
            <person name="Wilkins M.J."/>
            <person name="Karaoz U."/>
            <person name="Brodie E.L."/>
            <person name="Williams K.H."/>
            <person name="Hubbard S.S."/>
            <person name="Banfield J.F."/>
        </authorList>
    </citation>
    <scope>NUCLEOTIDE SEQUENCE [LARGE SCALE GENOMIC DNA]</scope>
    <source>
        <strain evidence="4">RIFCSPLOWO2_12_FULL_64_10</strain>
    </source>
</reference>
<dbReference type="SUPFAM" id="SSF49384">
    <property type="entry name" value="Carbohydrate-binding domain"/>
    <property type="match status" value="1"/>
</dbReference>
<dbReference type="InterPro" id="IPR018247">
    <property type="entry name" value="EF_Hand_1_Ca_BS"/>
</dbReference>
<dbReference type="GO" id="GO:0030246">
    <property type="term" value="F:carbohydrate binding"/>
    <property type="evidence" value="ECO:0007669"/>
    <property type="project" value="InterPro"/>
</dbReference>
<feature type="chain" id="PRO_5009523451" description="EF-hand domain-containing protein" evidence="1">
    <location>
        <begin position="23"/>
        <end position="246"/>
    </location>
</feature>
<dbReference type="CDD" id="cd08547">
    <property type="entry name" value="Type_II_cohesin"/>
    <property type="match status" value="1"/>
</dbReference>
<dbReference type="PROSITE" id="PS50222">
    <property type="entry name" value="EF_HAND_2"/>
    <property type="match status" value="1"/>
</dbReference>
<dbReference type="PROSITE" id="PS00018">
    <property type="entry name" value="EF_HAND_1"/>
    <property type="match status" value="2"/>
</dbReference>
<evidence type="ECO:0000259" key="2">
    <source>
        <dbReference type="PROSITE" id="PS50222"/>
    </source>
</evidence>
<dbReference type="InterPro" id="IPR036439">
    <property type="entry name" value="Dockerin_dom_sf"/>
</dbReference>
<feature type="domain" description="EF-hand" evidence="2">
    <location>
        <begin position="189"/>
        <end position="211"/>
    </location>
</feature>
<organism evidence="3 4">
    <name type="scientific">Handelsmanbacteria sp. (strain RIFCSPLOWO2_12_FULL_64_10)</name>
    <dbReference type="NCBI Taxonomy" id="1817868"/>
    <lineage>
        <taxon>Bacteria</taxon>
        <taxon>Candidatus Handelsmaniibacteriota</taxon>
    </lineage>
</organism>
<gene>
    <name evidence="3" type="ORF">A3F84_14240</name>
</gene>
<dbReference type="EMBL" id="MFKF01000240">
    <property type="protein sequence ID" value="OGG48992.1"/>
    <property type="molecule type" value="Genomic_DNA"/>
</dbReference>
<dbReference type="Gene3D" id="1.10.1330.10">
    <property type="entry name" value="Dockerin domain"/>
    <property type="match status" value="1"/>
</dbReference>
<comment type="caution">
    <text evidence="3">The sequence shown here is derived from an EMBL/GenBank/DDBJ whole genome shotgun (WGS) entry which is preliminary data.</text>
</comment>
<sequence length="246" mass="25561">MRVWVHALGMMLCYLLTGSAGAAGAQATAPLITLGVPLPLQQGLKATKIRGVKAGQGAQIEVFGEDVKGAVGFRAVIGYDSAKLKFAGFTVTEIIPGLSGLSLPDSARGTVEIGGASVEGTSAVDRGRLGVLRLEVLAGFSDVADVTLKTVTILRPEGRRDFDGIPAWKVSITEFGTGPGPGPAGLASDFDGNGTVDFDDFFAFADVFGAQQGDAKFNAKFDLNKNGSVDFDDFFIFAGDFGKTTK</sequence>
<dbReference type="AlphaFoldDB" id="A0A1F6CJE0"/>
<protein>
    <recommendedName>
        <fullName evidence="2">EF-hand domain-containing protein</fullName>
    </recommendedName>
</protein>
<dbReference type="Gene3D" id="2.60.40.680">
    <property type="match status" value="1"/>
</dbReference>
<evidence type="ECO:0000313" key="4">
    <source>
        <dbReference type="Proteomes" id="UP000178606"/>
    </source>
</evidence>
<dbReference type="GO" id="GO:0000272">
    <property type="term" value="P:polysaccharide catabolic process"/>
    <property type="evidence" value="ECO:0007669"/>
    <property type="project" value="InterPro"/>
</dbReference>
<name>A0A1F6CJE0_HANXR</name>
<dbReference type="GO" id="GO:0005509">
    <property type="term" value="F:calcium ion binding"/>
    <property type="evidence" value="ECO:0007669"/>
    <property type="project" value="InterPro"/>
</dbReference>
<proteinExistence type="predicted"/>
<dbReference type="InterPro" id="IPR002048">
    <property type="entry name" value="EF_hand_dom"/>
</dbReference>
<keyword evidence="1" id="KW-0732">Signal</keyword>